<dbReference type="PANTHER" id="PTHR23044:SF61">
    <property type="entry name" value="3'-5' EXORIBONUCLEASE 1-RELATED"/>
    <property type="match status" value="1"/>
</dbReference>
<dbReference type="AlphaFoldDB" id="A0A0N4UKQ1"/>
<evidence type="ECO:0000256" key="2">
    <source>
        <dbReference type="ARBA" id="ARBA00022801"/>
    </source>
</evidence>
<evidence type="ECO:0000313" key="8">
    <source>
        <dbReference type="WBParaSite" id="DME_0000832701-mRNA-1"/>
    </source>
</evidence>
<proteinExistence type="predicted"/>
<dbReference type="SUPFAM" id="SSF53098">
    <property type="entry name" value="Ribonuclease H-like"/>
    <property type="match status" value="1"/>
</dbReference>
<organism evidence="6 8">
    <name type="scientific">Dracunculus medinensis</name>
    <name type="common">Guinea worm</name>
    <dbReference type="NCBI Taxonomy" id="318479"/>
    <lineage>
        <taxon>Eukaryota</taxon>
        <taxon>Metazoa</taxon>
        <taxon>Ecdysozoa</taxon>
        <taxon>Nematoda</taxon>
        <taxon>Chromadorea</taxon>
        <taxon>Rhabditida</taxon>
        <taxon>Spirurina</taxon>
        <taxon>Dracunculoidea</taxon>
        <taxon>Dracunculidae</taxon>
        <taxon>Dracunculus</taxon>
    </lineage>
</organism>
<dbReference type="InterPro" id="IPR012337">
    <property type="entry name" value="RNaseH-like_sf"/>
</dbReference>
<sequence length="229" mass="26363">MSISPSIQKFNYFLILDFEATCIENGKIQPHQEIIEFPVLQVDAKSLKEVNRFHQYVRPTERPFLTSFCTNLTGIVQEMVDNQPNLHEILRQFDVWLEQSGLIVKEGNEKLANSWTFVTCGDWDLGTMLPSEAKYRNIQLPKYFNQWINLKKSYASFKGYFPPSLAYMLNEIGLERIGRMHSGIDDVLNIFAILRNLIENGFVLDNTSSVSDDMIAVIRSVFGKEGKKL</sequence>
<evidence type="ECO:0000313" key="5">
    <source>
        <dbReference type="EMBL" id="VDN60371.1"/>
    </source>
</evidence>
<evidence type="ECO:0000259" key="4">
    <source>
        <dbReference type="SMART" id="SM00479"/>
    </source>
</evidence>
<keyword evidence="2" id="KW-0378">Hydrolase</keyword>
<dbReference type="STRING" id="318479.A0A0N4UKQ1"/>
<reference evidence="8" key="1">
    <citation type="submission" date="2017-02" db="UniProtKB">
        <authorList>
            <consortium name="WormBaseParasite"/>
        </authorList>
    </citation>
    <scope>IDENTIFICATION</scope>
</reference>
<dbReference type="InterPro" id="IPR051274">
    <property type="entry name" value="3-5_Exoribonuclease"/>
</dbReference>
<reference evidence="5 7" key="2">
    <citation type="submission" date="2018-11" db="EMBL/GenBank/DDBJ databases">
        <authorList>
            <consortium name="Pathogen Informatics"/>
        </authorList>
    </citation>
    <scope>NUCLEOTIDE SEQUENCE [LARGE SCALE GENOMIC DNA]</scope>
</reference>
<protein>
    <submittedName>
        <fullName evidence="8">Exonuclease domain-containing protein</fullName>
    </submittedName>
</protein>
<keyword evidence="3" id="KW-0269">Exonuclease</keyword>
<name>A0A0N4UKQ1_DRAME</name>
<evidence type="ECO:0000313" key="7">
    <source>
        <dbReference type="Proteomes" id="UP000274756"/>
    </source>
</evidence>
<dbReference type="Proteomes" id="UP000274756">
    <property type="component" value="Unassembled WGS sequence"/>
</dbReference>
<dbReference type="PANTHER" id="PTHR23044">
    <property type="entry name" value="3'-5' EXONUCLEASE ERI1-RELATED"/>
    <property type="match status" value="1"/>
</dbReference>
<evidence type="ECO:0000256" key="3">
    <source>
        <dbReference type="ARBA" id="ARBA00022839"/>
    </source>
</evidence>
<dbReference type="InterPro" id="IPR013520">
    <property type="entry name" value="Ribonucl_H"/>
</dbReference>
<evidence type="ECO:0000313" key="6">
    <source>
        <dbReference type="Proteomes" id="UP000038040"/>
    </source>
</evidence>
<feature type="domain" description="Exonuclease" evidence="4">
    <location>
        <begin position="12"/>
        <end position="203"/>
    </location>
</feature>
<dbReference type="GO" id="GO:0003676">
    <property type="term" value="F:nucleic acid binding"/>
    <property type="evidence" value="ECO:0007669"/>
    <property type="project" value="InterPro"/>
</dbReference>
<dbReference type="InterPro" id="IPR036397">
    <property type="entry name" value="RNaseH_sf"/>
</dbReference>
<gene>
    <name evidence="5" type="ORF">DME_LOCUS10344</name>
</gene>
<dbReference type="EMBL" id="UYYG01001212">
    <property type="protein sequence ID" value="VDN60371.1"/>
    <property type="molecule type" value="Genomic_DNA"/>
</dbReference>
<keyword evidence="1" id="KW-0540">Nuclease</keyword>
<dbReference type="InterPro" id="IPR047201">
    <property type="entry name" value="ERI-1_3'hExo-like"/>
</dbReference>
<dbReference type="OrthoDB" id="448399at2759"/>
<dbReference type="Gene3D" id="3.30.420.10">
    <property type="entry name" value="Ribonuclease H-like superfamily/Ribonuclease H"/>
    <property type="match status" value="1"/>
</dbReference>
<dbReference type="Proteomes" id="UP000038040">
    <property type="component" value="Unplaced"/>
</dbReference>
<accession>A0A0N4UKQ1</accession>
<evidence type="ECO:0000256" key="1">
    <source>
        <dbReference type="ARBA" id="ARBA00022722"/>
    </source>
</evidence>
<dbReference type="SMART" id="SM00479">
    <property type="entry name" value="EXOIII"/>
    <property type="match status" value="1"/>
</dbReference>
<dbReference type="WBParaSite" id="DME_0000832701-mRNA-1">
    <property type="protein sequence ID" value="DME_0000832701-mRNA-1"/>
    <property type="gene ID" value="DME_0000832701"/>
</dbReference>
<dbReference type="CDD" id="cd06133">
    <property type="entry name" value="ERI-1_3'hExo_like"/>
    <property type="match status" value="1"/>
</dbReference>
<dbReference type="GO" id="GO:0000175">
    <property type="term" value="F:3'-5'-RNA exonuclease activity"/>
    <property type="evidence" value="ECO:0007669"/>
    <property type="project" value="InterPro"/>
</dbReference>
<keyword evidence="7" id="KW-1185">Reference proteome</keyword>
<dbReference type="Pfam" id="PF00929">
    <property type="entry name" value="RNase_T"/>
    <property type="match status" value="1"/>
</dbReference>